<dbReference type="RefSeq" id="XP_060418162.1">
    <property type="nucleotide sequence ID" value="XM_060552876.1"/>
</dbReference>
<evidence type="ECO:0000256" key="1">
    <source>
        <dbReference type="SAM" id="MobiDB-lite"/>
    </source>
</evidence>
<feature type="compositionally biased region" description="Polar residues" evidence="1">
    <location>
        <begin position="31"/>
        <end position="41"/>
    </location>
</feature>
<keyword evidence="3" id="KW-1185">Reference proteome</keyword>
<feature type="region of interest" description="Disordered" evidence="1">
    <location>
        <begin position="19"/>
        <end position="48"/>
    </location>
</feature>
<proteinExistence type="predicted"/>
<dbReference type="Proteomes" id="UP001230504">
    <property type="component" value="Unassembled WGS sequence"/>
</dbReference>
<reference evidence="2" key="1">
    <citation type="submission" date="2021-06" db="EMBL/GenBank/DDBJ databases">
        <title>Comparative genomics, transcriptomics and evolutionary studies reveal genomic signatures of adaptation to plant cell wall in hemibiotrophic fungi.</title>
        <authorList>
            <consortium name="DOE Joint Genome Institute"/>
            <person name="Baroncelli R."/>
            <person name="Diaz J.F."/>
            <person name="Benocci T."/>
            <person name="Peng M."/>
            <person name="Battaglia E."/>
            <person name="Haridas S."/>
            <person name="Andreopoulos W."/>
            <person name="Labutti K."/>
            <person name="Pangilinan J."/>
            <person name="Floch G.L."/>
            <person name="Makela M.R."/>
            <person name="Henrissat B."/>
            <person name="Grigoriev I.V."/>
            <person name="Crouch J.A."/>
            <person name="De Vries R.P."/>
            <person name="Sukno S.A."/>
            <person name="Thon M.R."/>
        </authorList>
    </citation>
    <scope>NUCLEOTIDE SEQUENCE</scope>
    <source>
        <strain evidence="2">CBS 125086</strain>
    </source>
</reference>
<evidence type="ECO:0000313" key="3">
    <source>
        <dbReference type="Proteomes" id="UP001230504"/>
    </source>
</evidence>
<dbReference type="EMBL" id="JAHLJV010000008">
    <property type="protein sequence ID" value="KAK1597372.1"/>
    <property type="molecule type" value="Genomic_DNA"/>
</dbReference>
<evidence type="ECO:0000313" key="2">
    <source>
        <dbReference type="EMBL" id="KAK1597372.1"/>
    </source>
</evidence>
<accession>A0AAD8Q9A0</accession>
<dbReference type="AlphaFoldDB" id="A0AAD8Q9A0"/>
<protein>
    <submittedName>
        <fullName evidence="2">Uncharacterized protein</fullName>
    </submittedName>
</protein>
<comment type="caution">
    <text evidence="2">The sequence shown here is derived from an EMBL/GenBank/DDBJ whole genome shotgun (WGS) entry which is preliminary data.</text>
</comment>
<dbReference type="GeneID" id="85437116"/>
<organism evidence="2 3">
    <name type="scientific">Colletotrichum navitas</name>
    <dbReference type="NCBI Taxonomy" id="681940"/>
    <lineage>
        <taxon>Eukaryota</taxon>
        <taxon>Fungi</taxon>
        <taxon>Dikarya</taxon>
        <taxon>Ascomycota</taxon>
        <taxon>Pezizomycotina</taxon>
        <taxon>Sordariomycetes</taxon>
        <taxon>Hypocreomycetidae</taxon>
        <taxon>Glomerellales</taxon>
        <taxon>Glomerellaceae</taxon>
        <taxon>Colletotrichum</taxon>
        <taxon>Colletotrichum graminicola species complex</taxon>
    </lineage>
</organism>
<gene>
    <name evidence="2" type="ORF">LY79DRAFT_383361</name>
</gene>
<name>A0AAD8Q9A0_9PEZI</name>
<sequence length="149" mass="16864">MHQSGALTRQDINLHTQHTQHTGGYRHASAVINTPNNTSPPSRRERQSLAGNRFDSSLSLLLSFSLSLRSRCYAPKERKQVMCHRGKNDGRLTLVSARRAERRGQIAQRMRFMSTLVNRGVSANSRMPFDLMAWAAEHLTCLVIFSGRM</sequence>